<gene>
    <name evidence="2" type="ORF">CJU94_11235</name>
</gene>
<dbReference type="Proteomes" id="UP000215158">
    <property type="component" value="Chromosome 1"/>
</dbReference>
<feature type="domain" description="HTH cro/C1-type" evidence="1">
    <location>
        <begin position="15"/>
        <end position="69"/>
    </location>
</feature>
<reference evidence="2 3" key="1">
    <citation type="submission" date="2017-08" db="EMBL/GenBank/DDBJ databases">
        <title>Identification and genetic characteristics of simultaneous BTEX- and naphthalene-degrading Paraburkholderia sp. BN5 isolated from petroleum-contaminated soil.</title>
        <authorList>
            <person name="Lee Y."/>
            <person name="Jeon C.O."/>
        </authorList>
    </citation>
    <scope>NUCLEOTIDE SEQUENCE [LARGE SCALE GENOMIC DNA]</scope>
    <source>
        <strain evidence="2 3">BN5</strain>
    </source>
</reference>
<keyword evidence="3" id="KW-1185">Reference proteome</keyword>
<dbReference type="OrthoDB" id="5957901at2"/>
<dbReference type="KEGG" id="parb:CJU94_11235"/>
<protein>
    <submittedName>
        <fullName evidence="2">Transcriptional regulator</fullName>
    </submittedName>
</protein>
<dbReference type="PROSITE" id="PS50943">
    <property type="entry name" value="HTH_CROC1"/>
    <property type="match status" value="1"/>
</dbReference>
<evidence type="ECO:0000313" key="2">
    <source>
        <dbReference type="EMBL" id="ASW00367.1"/>
    </source>
</evidence>
<dbReference type="Pfam" id="PF01381">
    <property type="entry name" value="HTH_3"/>
    <property type="match status" value="1"/>
</dbReference>
<sequence>MDYPGKTPRQLRPLLVGFRKASGLTQAQMASHLGITQQTYAQLEAKPESASMERLFHVLSVLKVDIVLARALDPRTWKRSHPSVGG</sequence>
<name>A0A248VMW8_9BURK</name>
<dbReference type="InterPro" id="IPR001387">
    <property type="entry name" value="Cro/C1-type_HTH"/>
</dbReference>
<dbReference type="GO" id="GO:0003677">
    <property type="term" value="F:DNA binding"/>
    <property type="evidence" value="ECO:0007669"/>
    <property type="project" value="InterPro"/>
</dbReference>
<dbReference type="AlphaFoldDB" id="A0A248VMW8"/>
<dbReference type="EMBL" id="CP022989">
    <property type="protein sequence ID" value="ASW00367.1"/>
    <property type="molecule type" value="Genomic_DNA"/>
</dbReference>
<organism evidence="2 3">
    <name type="scientific">Paraburkholderia aromaticivorans</name>
    <dbReference type="NCBI Taxonomy" id="2026199"/>
    <lineage>
        <taxon>Bacteria</taxon>
        <taxon>Pseudomonadati</taxon>
        <taxon>Pseudomonadota</taxon>
        <taxon>Betaproteobacteria</taxon>
        <taxon>Burkholderiales</taxon>
        <taxon>Burkholderiaceae</taxon>
        <taxon>Paraburkholderia</taxon>
    </lineage>
</organism>
<dbReference type="CDD" id="cd00093">
    <property type="entry name" value="HTH_XRE"/>
    <property type="match status" value="1"/>
</dbReference>
<dbReference type="SUPFAM" id="SSF47413">
    <property type="entry name" value="lambda repressor-like DNA-binding domains"/>
    <property type="match status" value="1"/>
</dbReference>
<evidence type="ECO:0000313" key="3">
    <source>
        <dbReference type="Proteomes" id="UP000215158"/>
    </source>
</evidence>
<dbReference type="SMART" id="SM00530">
    <property type="entry name" value="HTH_XRE"/>
    <property type="match status" value="1"/>
</dbReference>
<proteinExistence type="predicted"/>
<dbReference type="InterPro" id="IPR010982">
    <property type="entry name" value="Lambda_DNA-bd_dom_sf"/>
</dbReference>
<accession>A0A248VMW8</accession>
<evidence type="ECO:0000259" key="1">
    <source>
        <dbReference type="PROSITE" id="PS50943"/>
    </source>
</evidence>
<dbReference type="Gene3D" id="1.10.260.40">
    <property type="entry name" value="lambda repressor-like DNA-binding domains"/>
    <property type="match status" value="1"/>
</dbReference>